<evidence type="ECO:0000313" key="1">
    <source>
        <dbReference type="EMBL" id="SEK78647.1"/>
    </source>
</evidence>
<proteinExistence type="predicted"/>
<protein>
    <submittedName>
        <fullName evidence="1">Uncharacterized protein</fullName>
    </submittedName>
</protein>
<name>A0A1H7JXZ7_9SPHI</name>
<keyword evidence="2" id="KW-1185">Reference proteome</keyword>
<dbReference type="EMBL" id="FNZR01000002">
    <property type="protein sequence ID" value="SEK78647.1"/>
    <property type="molecule type" value="Genomic_DNA"/>
</dbReference>
<dbReference type="RefSeq" id="WP_090604076.1">
    <property type="nucleotide sequence ID" value="NZ_FNZR01000002.1"/>
</dbReference>
<dbReference type="STRING" id="332977.SAMN05421740_102691"/>
<dbReference type="OrthoDB" id="770446at2"/>
<dbReference type="Proteomes" id="UP000198916">
    <property type="component" value="Unassembled WGS sequence"/>
</dbReference>
<organism evidence="1 2">
    <name type="scientific">Parapedobacter koreensis</name>
    <dbReference type="NCBI Taxonomy" id="332977"/>
    <lineage>
        <taxon>Bacteria</taxon>
        <taxon>Pseudomonadati</taxon>
        <taxon>Bacteroidota</taxon>
        <taxon>Sphingobacteriia</taxon>
        <taxon>Sphingobacteriales</taxon>
        <taxon>Sphingobacteriaceae</taxon>
        <taxon>Parapedobacter</taxon>
    </lineage>
</organism>
<dbReference type="AlphaFoldDB" id="A0A1H7JXZ7"/>
<evidence type="ECO:0000313" key="2">
    <source>
        <dbReference type="Proteomes" id="UP000198916"/>
    </source>
</evidence>
<sequence>MVTEARKLHVIEQVLKIKNEEKLAAIEDFVSRTLKKQKKEARLESPFQEFVGIWSEEEAAEIENAIAESCETINPDDWK</sequence>
<reference evidence="2" key="1">
    <citation type="submission" date="2016-10" db="EMBL/GenBank/DDBJ databases">
        <authorList>
            <person name="Varghese N."/>
            <person name="Submissions S."/>
        </authorList>
    </citation>
    <scope>NUCLEOTIDE SEQUENCE [LARGE SCALE GENOMIC DNA]</scope>
    <source>
        <strain evidence="2">Jip14</strain>
    </source>
</reference>
<gene>
    <name evidence="1" type="ORF">SAMN05421740_102691</name>
</gene>
<accession>A0A1H7JXZ7</accession>